<dbReference type="AlphaFoldDB" id="A0A8J3Q035"/>
<reference evidence="2 3" key="1">
    <citation type="submission" date="2021-01" db="EMBL/GenBank/DDBJ databases">
        <title>Whole genome shotgun sequence of Planotetraspora kaengkrachanensis NBRC 104272.</title>
        <authorList>
            <person name="Komaki H."/>
            <person name="Tamura T."/>
        </authorList>
    </citation>
    <scope>NUCLEOTIDE SEQUENCE [LARGE SCALE GENOMIC DNA]</scope>
    <source>
        <strain evidence="2 3">NBRC 104272</strain>
    </source>
</reference>
<feature type="chain" id="PRO_5035316136" description="Secreted protein" evidence="1">
    <location>
        <begin position="28"/>
        <end position="120"/>
    </location>
</feature>
<keyword evidence="3" id="KW-1185">Reference proteome</keyword>
<comment type="caution">
    <text evidence="2">The sequence shown here is derived from an EMBL/GenBank/DDBJ whole genome shotgun (WGS) entry which is preliminary data.</text>
</comment>
<sequence length="120" mass="12886">MRNLTRMGAVAVAAAFLSIAAQSAASAQNEPPAKKPMKRAAQFFPNEDRNFAQRTKRDVTSLTVVAPNAGNRTVPTLRGVPFLPQSFPFPQNIGSQIQGNDAVPSFQFPQNIASQIQGGF</sequence>
<accession>A0A8J3Q035</accession>
<gene>
    <name evidence="2" type="ORF">Pka01_73820</name>
</gene>
<evidence type="ECO:0000313" key="2">
    <source>
        <dbReference type="EMBL" id="GIG84255.1"/>
    </source>
</evidence>
<feature type="signal peptide" evidence="1">
    <location>
        <begin position="1"/>
        <end position="27"/>
    </location>
</feature>
<organism evidence="2 3">
    <name type="scientific">Planotetraspora kaengkrachanensis</name>
    <dbReference type="NCBI Taxonomy" id="575193"/>
    <lineage>
        <taxon>Bacteria</taxon>
        <taxon>Bacillati</taxon>
        <taxon>Actinomycetota</taxon>
        <taxon>Actinomycetes</taxon>
        <taxon>Streptosporangiales</taxon>
        <taxon>Streptosporangiaceae</taxon>
        <taxon>Planotetraspora</taxon>
    </lineage>
</organism>
<dbReference type="Proteomes" id="UP000630097">
    <property type="component" value="Unassembled WGS sequence"/>
</dbReference>
<name>A0A8J3Q035_9ACTN</name>
<evidence type="ECO:0000313" key="3">
    <source>
        <dbReference type="Proteomes" id="UP000630097"/>
    </source>
</evidence>
<keyword evidence="1" id="KW-0732">Signal</keyword>
<proteinExistence type="predicted"/>
<evidence type="ECO:0008006" key="4">
    <source>
        <dbReference type="Google" id="ProtNLM"/>
    </source>
</evidence>
<dbReference type="EMBL" id="BONV01000049">
    <property type="protein sequence ID" value="GIG84255.1"/>
    <property type="molecule type" value="Genomic_DNA"/>
</dbReference>
<protein>
    <recommendedName>
        <fullName evidence="4">Secreted protein</fullName>
    </recommendedName>
</protein>
<evidence type="ECO:0000256" key="1">
    <source>
        <dbReference type="SAM" id="SignalP"/>
    </source>
</evidence>